<sequence length="123" mass="14799">MSSYSRKNKNEPNSLQFFCDNKNFKESKLLTRETQDLVTTGTYLKKKSLHKKWNEEETKKFYKALSLCGCDFSLMEMLFKTRKRKCLKEKYIKELKNNKNKVESALRKHKKMDKSKLKEILEM</sequence>
<dbReference type="InterPro" id="IPR001005">
    <property type="entry name" value="SANT/Myb"/>
</dbReference>
<dbReference type="SUPFAM" id="SSF46689">
    <property type="entry name" value="Homeodomain-like"/>
    <property type="match status" value="1"/>
</dbReference>
<dbReference type="GO" id="GO:0070898">
    <property type="term" value="P:RNA polymerase III preinitiation complex assembly"/>
    <property type="evidence" value="ECO:0007669"/>
    <property type="project" value="TreeGrafter"/>
</dbReference>
<dbReference type="GO" id="GO:0001156">
    <property type="term" value="F:TFIIIC-class transcription factor complex binding"/>
    <property type="evidence" value="ECO:0007669"/>
    <property type="project" value="TreeGrafter"/>
</dbReference>
<evidence type="ECO:0000313" key="2">
    <source>
        <dbReference type="EMBL" id="OQS55712.1"/>
    </source>
</evidence>
<keyword evidence="3" id="KW-1185">Reference proteome</keyword>
<dbReference type="SMART" id="SM00717">
    <property type="entry name" value="SANT"/>
    <property type="match status" value="1"/>
</dbReference>
<feature type="domain" description="Myb-like" evidence="1">
    <location>
        <begin position="49"/>
        <end position="97"/>
    </location>
</feature>
<evidence type="ECO:0000259" key="1">
    <source>
        <dbReference type="SMART" id="SM00717"/>
    </source>
</evidence>
<dbReference type="PANTHER" id="PTHR22929">
    <property type="entry name" value="RNA POLYMERASE III TRANSCRIPTION INITIATION FACTOR B"/>
    <property type="match status" value="1"/>
</dbReference>
<dbReference type="STRING" id="646526.A0A1W0E918"/>
<dbReference type="Proteomes" id="UP000192758">
    <property type="component" value="Unassembled WGS sequence"/>
</dbReference>
<dbReference type="VEuPathDB" id="MicrosporidiaDB:EHP00_456"/>
<dbReference type="EMBL" id="MNPJ01000003">
    <property type="protein sequence ID" value="OQS55712.1"/>
    <property type="molecule type" value="Genomic_DNA"/>
</dbReference>
<dbReference type="AlphaFoldDB" id="A0A1W0E918"/>
<dbReference type="InterPro" id="IPR039467">
    <property type="entry name" value="TFIIIB_B''_Myb"/>
</dbReference>
<accession>A0A1W0E918</accession>
<evidence type="ECO:0000313" key="3">
    <source>
        <dbReference type="Proteomes" id="UP000192758"/>
    </source>
</evidence>
<comment type="caution">
    <text evidence="2">The sequence shown here is derived from an EMBL/GenBank/DDBJ whole genome shotgun (WGS) entry which is preliminary data.</text>
</comment>
<name>A0A1W0E918_9MICR</name>
<dbReference type="PANTHER" id="PTHR22929:SF0">
    <property type="entry name" value="TRANSCRIPTION FACTOR TFIIIB COMPONENT B'' HOMOLOG"/>
    <property type="match status" value="1"/>
</dbReference>
<dbReference type="Gene3D" id="1.10.10.60">
    <property type="entry name" value="Homeodomain-like"/>
    <property type="match status" value="1"/>
</dbReference>
<protein>
    <submittedName>
        <fullName evidence="2">Bdp1</fullName>
    </submittedName>
</protein>
<dbReference type="OrthoDB" id="272624at2759"/>
<gene>
    <name evidence="2" type="primary">bdp1</name>
    <name evidence="2" type="ORF">EHP00_456</name>
</gene>
<dbReference type="InterPro" id="IPR009057">
    <property type="entry name" value="Homeodomain-like_sf"/>
</dbReference>
<reference evidence="2 3" key="1">
    <citation type="journal article" date="2017" name="Environ. Microbiol.">
        <title>Decay of the glycolytic pathway and adaptation to intranuclear parasitism within Enterocytozoonidae microsporidia.</title>
        <authorList>
            <person name="Wiredu Boakye D."/>
            <person name="Jaroenlak P."/>
            <person name="Prachumwat A."/>
            <person name="Williams T.A."/>
            <person name="Bateman K.S."/>
            <person name="Itsathitphaisarn O."/>
            <person name="Sritunyalucksana K."/>
            <person name="Paszkiewicz K.H."/>
            <person name="Moore K.A."/>
            <person name="Stentiford G.D."/>
            <person name="Williams B.A."/>
        </authorList>
    </citation>
    <scope>NUCLEOTIDE SEQUENCE [LARGE SCALE GENOMIC DNA]</scope>
    <source>
        <strain evidence="2 3">TH1</strain>
    </source>
</reference>
<organism evidence="2 3">
    <name type="scientific">Ecytonucleospora hepatopenaei</name>
    <dbReference type="NCBI Taxonomy" id="646526"/>
    <lineage>
        <taxon>Eukaryota</taxon>
        <taxon>Fungi</taxon>
        <taxon>Fungi incertae sedis</taxon>
        <taxon>Microsporidia</taxon>
        <taxon>Enterocytozoonidae</taxon>
        <taxon>Ecytonucleospora</taxon>
    </lineage>
</organism>
<dbReference type="Pfam" id="PF15963">
    <property type="entry name" value="Myb_DNA-bind_7"/>
    <property type="match status" value="1"/>
</dbReference>
<dbReference type="GO" id="GO:0000126">
    <property type="term" value="C:transcription factor TFIIIB complex"/>
    <property type="evidence" value="ECO:0007669"/>
    <property type="project" value="TreeGrafter"/>
</dbReference>
<proteinExistence type="predicted"/>